<feature type="domain" description="Response regulatory" evidence="7">
    <location>
        <begin position="3"/>
        <end position="119"/>
    </location>
</feature>
<evidence type="ECO:0000313" key="9">
    <source>
        <dbReference type="Proteomes" id="UP001595850"/>
    </source>
</evidence>
<evidence type="ECO:0000313" key="8">
    <source>
        <dbReference type="EMBL" id="MFC4062595.1"/>
    </source>
</evidence>
<accession>A0ABV8ILA5</accession>
<comment type="caution">
    <text evidence="8">The sequence shown here is derived from an EMBL/GenBank/DDBJ whole genome shotgun (WGS) entry which is preliminary data.</text>
</comment>
<keyword evidence="2" id="KW-0902">Two-component regulatory system</keyword>
<dbReference type="PANTHER" id="PTHR48111:SF1">
    <property type="entry name" value="TWO-COMPONENT RESPONSE REGULATOR ORR33"/>
    <property type="match status" value="1"/>
</dbReference>
<dbReference type="RefSeq" id="WP_377293857.1">
    <property type="nucleotide sequence ID" value="NZ_JBHSBM010000049.1"/>
</dbReference>
<proteinExistence type="predicted"/>
<protein>
    <submittedName>
        <fullName evidence="8">Response regulator transcription factor</fullName>
    </submittedName>
</protein>
<evidence type="ECO:0000256" key="3">
    <source>
        <dbReference type="ARBA" id="ARBA00023015"/>
    </source>
</evidence>
<name>A0ABV8ILA5_9ACTN</name>
<dbReference type="InterPro" id="IPR039420">
    <property type="entry name" value="WalR-like"/>
</dbReference>
<gene>
    <name evidence="8" type="ORF">ACFOWE_30215</name>
</gene>
<keyword evidence="3" id="KW-0805">Transcription regulation</keyword>
<dbReference type="Proteomes" id="UP001595850">
    <property type="component" value="Unassembled WGS sequence"/>
</dbReference>
<dbReference type="PROSITE" id="PS50110">
    <property type="entry name" value="RESPONSE_REGULATORY"/>
    <property type="match status" value="1"/>
</dbReference>
<dbReference type="SMART" id="SM00448">
    <property type="entry name" value="REC"/>
    <property type="match status" value="1"/>
</dbReference>
<sequence length="124" mass="13274">MATILLVEDDTNIRDLVAFRLELSGHEVIAAEDGTQGLTAARSTSPAVAVLDIMLPGHSGLEICRKLRADASTAAIGIIMLTARGQESDVEEGFNAGADDYIVKPFSPRELALRVESLLARARR</sequence>
<evidence type="ECO:0000256" key="4">
    <source>
        <dbReference type="ARBA" id="ARBA00023125"/>
    </source>
</evidence>
<evidence type="ECO:0000256" key="2">
    <source>
        <dbReference type="ARBA" id="ARBA00023012"/>
    </source>
</evidence>
<dbReference type="SUPFAM" id="SSF52172">
    <property type="entry name" value="CheY-like"/>
    <property type="match status" value="1"/>
</dbReference>
<dbReference type="Gene3D" id="3.40.50.2300">
    <property type="match status" value="1"/>
</dbReference>
<feature type="modified residue" description="4-aspartylphosphate" evidence="6">
    <location>
        <position position="52"/>
    </location>
</feature>
<evidence type="ECO:0000256" key="5">
    <source>
        <dbReference type="ARBA" id="ARBA00023163"/>
    </source>
</evidence>
<dbReference type="EMBL" id="JBHSBM010000049">
    <property type="protein sequence ID" value="MFC4062595.1"/>
    <property type="molecule type" value="Genomic_DNA"/>
</dbReference>
<keyword evidence="9" id="KW-1185">Reference proteome</keyword>
<organism evidence="8 9">
    <name type="scientific">Planomonospora corallina</name>
    <dbReference type="NCBI Taxonomy" id="1806052"/>
    <lineage>
        <taxon>Bacteria</taxon>
        <taxon>Bacillati</taxon>
        <taxon>Actinomycetota</taxon>
        <taxon>Actinomycetes</taxon>
        <taxon>Streptosporangiales</taxon>
        <taxon>Streptosporangiaceae</taxon>
        <taxon>Planomonospora</taxon>
    </lineage>
</organism>
<evidence type="ECO:0000256" key="1">
    <source>
        <dbReference type="ARBA" id="ARBA00022553"/>
    </source>
</evidence>
<dbReference type="InterPro" id="IPR001789">
    <property type="entry name" value="Sig_transdc_resp-reg_receiver"/>
</dbReference>
<evidence type="ECO:0000256" key="6">
    <source>
        <dbReference type="PROSITE-ProRule" id="PRU00169"/>
    </source>
</evidence>
<keyword evidence="4" id="KW-0238">DNA-binding</keyword>
<dbReference type="Pfam" id="PF00072">
    <property type="entry name" value="Response_reg"/>
    <property type="match status" value="1"/>
</dbReference>
<reference evidence="9" key="1">
    <citation type="journal article" date="2019" name="Int. J. Syst. Evol. Microbiol.">
        <title>The Global Catalogue of Microorganisms (GCM) 10K type strain sequencing project: providing services to taxonomists for standard genome sequencing and annotation.</title>
        <authorList>
            <consortium name="The Broad Institute Genomics Platform"/>
            <consortium name="The Broad Institute Genome Sequencing Center for Infectious Disease"/>
            <person name="Wu L."/>
            <person name="Ma J."/>
        </authorList>
    </citation>
    <scope>NUCLEOTIDE SEQUENCE [LARGE SCALE GENOMIC DNA]</scope>
    <source>
        <strain evidence="9">TBRC 4489</strain>
    </source>
</reference>
<keyword evidence="1 6" id="KW-0597">Phosphoprotein</keyword>
<evidence type="ECO:0000259" key="7">
    <source>
        <dbReference type="PROSITE" id="PS50110"/>
    </source>
</evidence>
<dbReference type="InterPro" id="IPR011006">
    <property type="entry name" value="CheY-like_superfamily"/>
</dbReference>
<dbReference type="PANTHER" id="PTHR48111">
    <property type="entry name" value="REGULATOR OF RPOS"/>
    <property type="match status" value="1"/>
</dbReference>
<keyword evidence="5" id="KW-0804">Transcription</keyword>